<keyword evidence="4" id="KW-1185">Reference proteome</keyword>
<keyword evidence="3" id="KW-0328">Glycosyltransferase</keyword>
<dbReference type="AlphaFoldDB" id="A0A3P4B3K9"/>
<dbReference type="PANTHER" id="PTHR12526:SF638">
    <property type="entry name" value="SPORE COAT PROTEIN SA"/>
    <property type="match status" value="1"/>
</dbReference>
<evidence type="ECO:0000313" key="4">
    <source>
        <dbReference type="Proteomes" id="UP000277294"/>
    </source>
</evidence>
<dbReference type="OrthoDB" id="9775208at2"/>
<organism evidence="3 4">
    <name type="scientific">Pigmentiphaga humi</name>
    <dbReference type="NCBI Taxonomy" id="2478468"/>
    <lineage>
        <taxon>Bacteria</taxon>
        <taxon>Pseudomonadati</taxon>
        <taxon>Pseudomonadota</taxon>
        <taxon>Betaproteobacteria</taxon>
        <taxon>Burkholderiales</taxon>
        <taxon>Alcaligenaceae</taxon>
        <taxon>Pigmentiphaga</taxon>
    </lineage>
</organism>
<gene>
    <name evidence="3" type="primary">pglA</name>
    <name evidence="3" type="ORF">PIGHUM_02173</name>
</gene>
<dbReference type="EC" id="2.4.1.290" evidence="3"/>
<evidence type="ECO:0000259" key="2">
    <source>
        <dbReference type="Pfam" id="PF13477"/>
    </source>
</evidence>
<dbReference type="Proteomes" id="UP000277294">
    <property type="component" value="Unassembled WGS sequence"/>
</dbReference>
<dbReference type="Gene3D" id="3.40.50.2000">
    <property type="entry name" value="Glycogen Phosphorylase B"/>
    <property type="match status" value="2"/>
</dbReference>
<evidence type="ECO:0000259" key="1">
    <source>
        <dbReference type="Pfam" id="PF00534"/>
    </source>
</evidence>
<dbReference type="InterPro" id="IPR001296">
    <property type="entry name" value="Glyco_trans_1"/>
</dbReference>
<dbReference type="GO" id="GO:0102335">
    <property type="term" value="F:N,N'-diacetylbacillosaminyl-diphospho-undecaprenol alpha-1,3-N-acetylgalactosaminyltransferase activity"/>
    <property type="evidence" value="ECO:0007669"/>
    <property type="project" value="UniProtKB-EC"/>
</dbReference>
<accession>A0A3P4B3K9</accession>
<evidence type="ECO:0000313" key="3">
    <source>
        <dbReference type="EMBL" id="VCU70106.1"/>
    </source>
</evidence>
<dbReference type="Pfam" id="PF00534">
    <property type="entry name" value="Glycos_transf_1"/>
    <property type="match status" value="1"/>
</dbReference>
<sequence>MKILLFANTDWYLYNFRRSLAIALREEGHNVILVSPEGPYGEKLRELGFRWIPAPMNRRSLNPVRELRLILWLRRLLSCEKIDLIHNFTIKCAVYGSLASRFSRSQARVNAVAGMGYVFTSENFKARTLRPIVRILMFVALGGKRTRLILQNPDDVHLFEQAKLAKPANIRLIPGSGVDCQKFSPPLSKPARSVRTMRVLLPARLLWDKGLAEFIEAAKELLQSGREIEFLIAGTPDPGNPAAVPETTVRQWEKDGLLQWLGHVDDMPELFHSVDVVALPSYREGLPKGLIEAGACGLALITTDVPGCREVVQHRKNGLLVPAKNGQALAQAIAELHDDVALRHAIGTAARQTALDEFDEKIIIKQTLAVYQEFTPVR</sequence>
<protein>
    <submittedName>
        <fullName evidence="3">N, N'-diacetylbacillosaminyl-diphospho-undecaprenol alpha-1,3-N-acetylgalactosaminyltransferase</fullName>
        <ecNumber evidence="3">2.4.1.290</ecNumber>
    </submittedName>
</protein>
<dbReference type="Pfam" id="PF13477">
    <property type="entry name" value="Glyco_trans_4_2"/>
    <property type="match status" value="1"/>
</dbReference>
<proteinExistence type="predicted"/>
<dbReference type="CDD" id="cd03808">
    <property type="entry name" value="GT4_CapM-like"/>
    <property type="match status" value="1"/>
</dbReference>
<name>A0A3P4B3K9_9BURK</name>
<reference evidence="3 4" key="1">
    <citation type="submission" date="2018-10" db="EMBL/GenBank/DDBJ databases">
        <authorList>
            <person name="Criscuolo A."/>
        </authorList>
    </citation>
    <scope>NUCLEOTIDE SEQUENCE [LARGE SCALE GENOMIC DNA]</scope>
    <source>
        <strain evidence="3">DnA1</strain>
    </source>
</reference>
<dbReference type="RefSeq" id="WP_124079617.1">
    <property type="nucleotide sequence ID" value="NZ_UWPJ01000017.1"/>
</dbReference>
<feature type="domain" description="Glycosyl transferase family 1" evidence="1">
    <location>
        <begin position="199"/>
        <end position="352"/>
    </location>
</feature>
<keyword evidence="3" id="KW-0808">Transferase</keyword>
<dbReference type="PANTHER" id="PTHR12526">
    <property type="entry name" value="GLYCOSYLTRANSFERASE"/>
    <property type="match status" value="1"/>
</dbReference>
<dbReference type="SUPFAM" id="SSF53756">
    <property type="entry name" value="UDP-Glycosyltransferase/glycogen phosphorylase"/>
    <property type="match status" value="1"/>
</dbReference>
<dbReference type="InterPro" id="IPR028098">
    <property type="entry name" value="Glyco_trans_4-like_N"/>
</dbReference>
<feature type="domain" description="Glycosyltransferase subfamily 4-like N-terminal" evidence="2">
    <location>
        <begin position="2"/>
        <end position="136"/>
    </location>
</feature>
<dbReference type="EMBL" id="UWPJ01000017">
    <property type="protein sequence ID" value="VCU70106.1"/>
    <property type="molecule type" value="Genomic_DNA"/>
</dbReference>